<evidence type="ECO:0000256" key="3">
    <source>
        <dbReference type="ARBA" id="ARBA00022729"/>
    </source>
</evidence>
<sequence length="427" mass="44592">MKIRALAAVGVATALVLSACGGGSDSDDTAGGSGEAGTGTIRLWLNGEDTPQELVDYAKAEFEKQNPGSKLEFERQQWTGIVEKLTTSLSSNGSPDVVELGNTQAQAFEAAGALLDITDKKADLGGDDLVQSLVESGSYDGKFYGVPYYGGARIVVYRKDFFKDSGIEIPKSTQAFVDAGIKLKQDNAKTKDFSGIYYPGKYWYAALPFIWDNGGDIAAKEGDAWVGKLSSPGSIAGLTTVKTIMDSASAAPKDADESKDYLDFCKGKIGMLMGPGWKVGQIINEDDGCPKLEKDIGAFALPGQAEGTLAPSFLGGSNLAISAKSEHPELAYSLLKIMAGDGYQTKLADLGLLPVKKTLLDQVGGSEAATAQAEAAANSRFTPASENWAGVEAGSVLPDLLVAIAQGKDVATEAKTADEAIATALNQ</sequence>
<dbReference type="PROSITE" id="PS51257">
    <property type="entry name" value="PROKAR_LIPOPROTEIN"/>
    <property type="match status" value="1"/>
</dbReference>
<dbReference type="EMBL" id="JAUSQZ010000001">
    <property type="protein sequence ID" value="MDP9828124.1"/>
    <property type="molecule type" value="Genomic_DNA"/>
</dbReference>
<evidence type="ECO:0000256" key="4">
    <source>
        <dbReference type="SAM" id="SignalP"/>
    </source>
</evidence>
<dbReference type="RefSeq" id="WP_307244988.1">
    <property type="nucleotide sequence ID" value="NZ_JAUSQZ010000001.1"/>
</dbReference>
<keyword evidence="2" id="KW-0813">Transport</keyword>
<keyword evidence="3 4" id="KW-0732">Signal</keyword>
<organism evidence="5 6">
    <name type="scientific">Kineosporia succinea</name>
    <dbReference type="NCBI Taxonomy" id="84632"/>
    <lineage>
        <taxon>Bacteria</taxon>
        <taxon>Bacillati</taxon>
        <taxon>Actinomycetota</taxon>
        <taxon>Actinomycetes</taxon>
        <taxon>Kineosporiales</taxon>
        <taxon>Kineosporiaceae</taxon>
        <taxon>Kineosporia</taxon>
    </lineage>
</organism>
<protein>
    <submittedName>
        <fullName evidence="5">N,N'-diacetylchitobiose transport system substrate-binding protein</fullName>
    </submittedName>
</protein>
<feature type="chain" id="PRO_5047021385" evidence="4">
    <location>
        <begin position="20"/>
        <end position="427"/>
    </location>
</feature>
<evidence type="ECO:0000313" key="5">
    <source>
        <dbReference type="EMBL" id="MDP9828124.1"/>
    </source>
</evidence>
<feature type="signal peptide" evidence="4">
    <location>
        <begin position="1"/>
        <end position="19"/>
    </location>
</feature>
<accession>A0ABT9P618</accession>
<name>A0ABT9P618_9ACTN</name>
<reference evidence="5 6" key="1">
    <citation type="submission" date="2023-07" db="EMBL/GenBank/DDBJ databases">
        <title>Sequencing the genomes of 1000 actinobacteria strains.</title>
        <authorList>
            <person name="Klenk H.-P."/>
        </authorList>
    </citation>
    <scope>NUCLEOTIDE SEQUENCE [LARGE SCALE GENOMIC DNA]</scope>
    <source>
        <strain evidence="5 6">DSM 44388</strain>
    </source>
</reference>
<comment type="similarity">
    <text evidence="1">Belongs to the bacterial solute-binding protein 1 family.</text>
</comment>
<keyword evidence="6" id="KW-1185">Reference proteome</keyword>
<dbReference type="PANTHER" id="PTHR30061:SF50">
    <property type="entry name" value="MALTOSE_MALTODEXTRIN-BINDING PERIPLASMIC PROTEIN"/>
    <property type="match status" value="1"/>
</dbReference>
<dbReference type="SUPFAM" id="SSF53850">
    <property type="entry name" value="Periplasmic binding protein-like II"/>
    <property type="match status" value="1"/>
</dbReference>
<dbReference type="PANTHER" id="PTHR30061">
    <property type="entry name" value="MALTOSE-BINDING PERIPLASMIC PROTEIN"/>
    <property type="match status" value="1"/>
</dbReference>
<gene>
    <name evidence="5" type="ORF">J2S57_003873</name>
</gene>
<evidence type="ECO:0000256" key="1">
    <source>
        <dbReference type="ARBA" id="ARBA00008520"/>
    </source>
</evidence>
<dbReference type="Gene3D" id="3.40.190.10">
    <property type="entry name" value="Periplasmic binding protein-like II"/>
    <property type="match status" value="2"/>
</dbReference>
<dbReference type="Proteomes" id="UP001235712">
    <property type="component" value="Unassembled WGS sequence"/>
</dbReference>
<comment type="caution">
    <text evidence="5">The sequence shown here is derived from an EMBL/GenBank/DDBJ whole genome shotgun (WGS) entry which is preliminary data.</text>
</comment>
<evidence type="ECO:0000313" key="6">
    <source>
        <dbReference type="Proteomes" id="UP001235712"/>
    </source>
</evidence>
<evidence type="ECO:0000256" key="2">
    <source>
        <dbReference type="ARBA" id="ARBA00022448"/>
    </source>
</evidence>
<dbReference type="InterPro" id="IPR006059">
    <property type="entry name" value="SBP"/>
</dbReference>
<dbReference type="Pfam" id="PF01547">
    <property type="entry name" value="SBP_bac_1"/>
    <property type="match status" value="1"/>
</dbReference>
<proteinExistence type="inferred from homology"/>